<evidence type="ECO:0000256" key="4">
    <source>
        <dbReference type="ARBA" id="ARBA00022786"/>
    </source>
</evidence>
<dbReference type="InterPro" id="IPR018200">
    <property type="entry name" value="USP_CS"/>
</dbReference>
<dbReference type="CDD" id="cd02257">
    <property type="entry name" value="Peptidase_C19"/>
    <property type="match status" value="1"/>
</dbReference>
<dbReference type="PANTHER" id="PTHR24006:SF888">
    <property type="entry name" value="UBIQUITIN CARBOXYL-TERMINAL HYDROLASE 30"/>
    <property type="match status" value="1"/>
</dbReference>
<keyword evidence="6 7" id="KW-0788">Thiol protease</keyword>
<comment type="catalytic activity">
    <reaction evidence="1 7">
        <text>Thiol-dependent hydrolysis of ester, thioester, amide, peptide and isopeptide bonds formed by the C-terminal Gly of ubiquitin (a 76-residue protein attached to proteins as an intracellular targeting signal).</text>
        <dbReference type="EC" id="3.4.19.12"/>
    </reaction>
</comment>
<dbReference type="EMBL" id="GDRN01069604">
    <property type="protein sequence ID" value="JAI64018.1"/>
    <property type="molecule type" value="Transcribed_RNA"/>
</dbReference>
<dbReference type="SUPFAM" id="SSF54001">
    <property type="entry name" value="Cysteine proteinases"/>
    <property type="match status" value="1"/>
</dbReference>
<dbReference type="PROSITE" id="PS00972">
    <property type="entry name" value="USP_1"/>
    <property type="match status" value="1"/>
</dbReference>
<evidence type="ECO:0000256" key="3">
    <source>
        <dbReference type="ARBA" id="ARBA00022670"/>
    </source>
</evidence>
<evidence type="ECO:0000256" key="6">
    <source>
        <dbReference type="ARBA" id="ARBA00022807"/>
    </source>
</evidence>
<dbReference type="Gene3D" id="3.90.70.10">
    <property type="entry name" value="Cysteine proteinases"/>
    <property type="match status" value="2"/>
</dbReference>
<keyword evidence="9" id="KW-0472">Membrane</keyword>
<feature type="region of interest" description="Disordered" evidence="8">
    <location>
        <begin position="244"/>
        <end position="263"/>
    </location>
</feature>
<keyword evidence="4 7" id="KW-0833">Ubl conjugation pathway</keyword>
<feature type="domain" description="USP" evidence="10">
    <location>
        <begin position="42"/>
        <end position="594"/>
    </location>
</feature>
<protein>
    <recommendedName>
        <fullName evidence="7">Ubiquitin carboxyl-terminal hydrolase</fullName>
        <ecNumber evidence="7">3.4.19.12</ecNumber>
    </recommendedName>
</protein>
<keyword evidence="9" id="KW-1133">Transmembrane helix</keyword>
<keyword evidence="9" id="KW-0812">Transmembrane</keyword>
<sequence length="595" mass="65236">MFESSAWLKTCLVAGTLLVGVYIIFGGTSVSRRRRRRKDGIPGLANIGNSCFLNALVQSLSSCPVFVAWLSSKHTARAPPLLTTLHSLLKALNNEGETSGDACAGEVLGALRGHGWVITSEEQDTHELFHVLTATIEDEIISGAPVPSLLDVSWLDVKRELPGVGVALRAAVWRLNNGMQDVESKSKLHMKEELNGVVCSHVHDLARFGLCEERGGGEATERCGAERGLPGCDDNGCESHAVSSNHLGEGHCDDTNKDTERQGTLGDAMNTRLKTAKTNQNVELMESHGHRNVSIVSSCVISPECDDNKNVKREAYLHKMPREPQPQPGTTQPAGASRRKSRSDHGQDIPFRGYLASQLQCTVCGHKNPAQWSSFESLSLSLPSLPWGEVSLQELLGAYITQEQVSEVSCEGCTHTAALPVKTTFTKQLTIGKLPDCLCFHVKRTVWLENGSAIKRRDHVTFPEFLVMDPYTYTTSITAQAGEKGKLPSEDRSSKLLDNHDITAALSHSSIPTPIKAKPMVHVGPVHYDQLYRLQAVIVHVGDVFCGHFVTYRRGPANSHSKSRWFYTSDLLVREAGLEEVRKANAYMILYEKVA</sequence>
<dbReference type="PROSITE" id="PS50235">
    <property type="entry name" value="USP_3"/>
    <property type="match status" value="1"/>
</dbReference>
<dbReference type="AlphaFoldDB" id="A0A0P4WEE4"/>
<name>A0A0P4WEE4_SCYOL</name>
<dbReference type="GO" id="GO:0005829">
    <property type="term" value="C:cytosol"/>
    <property type="evidence" value="ECO:0007669"/>
    <property type="project" value="TreeGrafter"/>
</dbReference>
<feature type="region of interest" description="Disordered" evidence="8">
    <location>
        <begin position="318"/>
        <end position="347"/>
    </location>
</feature>
<feature type="transmembrane region" description="Helical" evidence="9">
    <location>
        <begin position="6"/>
        <end position="30"/>
    </location>
</feature>
<dbReference type="EMBL" id="GDRN01069603">
    <property type="protein sequence ID" value="JAI64019.1"/>
    <property type="molecule type" value="Transcribed_RNA"/>
</dbReference>
<feature type="compositionally biased region" description="Basic and acidic residues" evidence="8">
    <location>
        <begin position="248"/>
        <end position="261"/>
    </location>
</feature>
<proteinExistence type="inferred from homology"/>
<evidence type="ECO:0000313" key="11">
    <source>
        <dbReference type="EMBL" id="JAI64018.1"/>
    </source>
</evidence>
<dbReference type="GO" id="GO:0004843">
    <property type="term" value="F:cysteine-type deubiquitinase activity"/>
    <property type="evidence" value="ECO:0007669"/>
    <property type="project" value="UniProtKB-UniRule"/>
</dbReference>
<dbReference type="GO" id="GO:0006508">
    <property type="term" value="P:proteolysis"/>
    <property type="evidence" value="ECO:0007669"/>
    <property type="project" value="UniProtKB-KW"/>
</dbReference>
<dbReference type="PANTHER" id="PTHR24006">
    <property type="entry name" value="UBIQUITIN CARBOXYL-TERMINAL HYDROLASE"/>
    <property type="match status" value="1"/>
</dbReference>
<organism evidence="11">
    <name type="scientific">Scylla olivacea</name>
    <name type="common">Orange mud crab</name>
    <name type="synonym">Cancer olivacea</name>
    <dbReference type="NCBI Taxonomy" id="85551"/>
    <lineage>
        <taxon>Eukaryota</taxon>
        <taxon>Metazoa</taxon>
        <taxon>Ecdysozoa</taxon>
        <taxon>Arthropoda</taxon>
        <taxon>Crustacea</taxon>
        <taxon>Multicrustacea</taxon>
        <taxon>Malacostraca</taxon>
        <taxon>Eumalacostraca</taxon>
        <taxon>Eucarida</taxon>
        <taxon>Decapoda</taxon>
        <taxon>Pleocyemata</taxon>
        <taxon>Brachyura</taxon>
        <taxon>Eubrachyura</taxon>
        <taxon>Portunoidea</taxon>
        <taxon>Portunidae</taxon>
        <taxon>Portuninae</taxon>
        <taxon>Scylla</taxon>
    </lineage>
</organism>
<evidence type="ECO:0000256" key="9">
    <source>
        <dbReference type="SAM" id="Phobius"/>
    </source>
</evidence>
<dbReference type="EMBL" id="GDRN01069605">
    <property type="protein sequence ID" value="JAI64017.1"/>
    <property type="molecule type" value="Transcribed_RNA"/>
</dbReference>
<dbReference type="InterPro" id="IPR050164">
    <property type="entry name" value="Peptidase_C19"/>
</dbReference>
<dbReference type="InterPro" id="IPR001394">
    <property type="entry name" value="Peptidase_C19_UCH"/>
</dbReference>
<comment type="similarity">
    <text evidence="2 7">Belongs to the peptidase C19 family.</text>
</comment>
<accession>A0A0P4WEE4</accession>
<keyword evidence="3 7" id="KW-0645">Protease</keyword>
<evidence type="ECO:0000256" key="8">
    <source>
        <dbReference type="SAM" id="MobiDB-lite"/>
    </source>
</evidence>
<evidence type="ECO:0000256" key="7">
    <source>
        <dbReference type="RuleBase" id="RU366025"/>
    </source>
</evidence>
<dbReference type="GO" id="GO:0005634">
    <property type="term" value="C:nucleus"/>
    <property type="evidence" value="ECO:0007669"/>
    <property type="project" value="TreeGrafter"/>
</dbReference>
<dbReference type="PROSITE" id="PS00973">
    <property type="entry name" value="USP_2"/>
    <property type="match status" value="1"/>
</dbReference>
<evidence type="ECO:0000256" key="2">
    <source>
        <dbReference type="ARBA" id="ARBA00009085"/>
    </source>
</evidence>
<dbReference type="InterPro" id="IPR028889">
    <property type="entry name" value="USP"/>
</dbReference>
<evidence type="ECO:0000259" key="10">
    <source>
        <dbReference type="PROSITE" id="PS50235"/>
    </source>
</evidence>
<dbReference type="Pfam" id="PF00443">
    <property type="entry name" value="UCH"/>
    <property type="match status" value="1"/>
</dbReference>
<evidence type="ECO:0000256" key="5">
    <source>
        <dbReference type="ARBA" id="ARBA00022801"/>
    </source>
</evidence>
<reference evidence="11" key="1">
    <citation type="submission" date="2015-09" db="EMBL/GenBank/DDBJ databases">
        <title>Scylla olivacea transcriptome.</title>
        <authorList>
            <person name="Ikhwanuddin M."/>
        </authorList>
    </citation>
    <scope>NUCLEOTIDE SEQUENCE</scope>
</reference>
<dbReference type="InterPro" id="IPR038765">
    <property type="entry name" value="Papain-like_cys_pep_sf"/>
</dbReference>
<evidence type="ECO:0000256" key="1">
    <source>
        <dbReference type="ARBA" id="ARBA00000707"/>
    </source>
</evidence>
<dbReference type="GO" id="GO:0016579">
    <property type="term" value="P:protein deubiquitination"/>
    <property type="evidence" value="ECO:0007669"/>
    <property type="project" value="InterPro"/>
</dbReference>
<dbReference type="EC" id="3.4.19.12" evidence="7"/>
<keyword evidence="5 7" id="KW-0378">Hydrolase</keyword>